<name>A0A3A8AWA8_9RHOB</name>
<dbReference type="Gene3D" id="3.90.1750.20">
    <property type="entry name" value="Putative Large Serine Recombinase, Chain B, Domain 2"/>
    <property type="match status" value="1"/>
</dbReference>
<reference evidence="6 7" key="1">
    <citation type="submission" date="2018-09" db="EMBL/GenBank/DDBJ databases">
        <title>Roseovarius spongiae sp. nov., isolated from a marine sponge.</title>
        <authorList>
            <person name="Zhuang L."/>
            <person name="Luo L."/>
        </authorList>
    </citation>
    <scope>NUCLEOTIDE SEQUENCE [LARGE SCALE GENOMIC DNA]</scope>
    <source>
        <strain evidence="6 7">HN-E21</strain>
    </source>
</reference>
<feature type="coiled-coil region" evidence="3">
    <location>
        <begin position="181"/>
        <end position="238"/>
    </location>
</feature>
<sequence>MGVKSITAWLNENGYRTRRGKYWTIGMVHKRLTDSAVKGDYFYGKKAGIETAVHVPVPEIIPAHRFDMAQRILRGRSPKKKPPRDTTSDILLSTVAVCGHCGSGMKLATGKGGKYRYYSCTGEMGRGKSTCPGMRVPMDAFDQLIIETVSKHLFSSQRVREMLSELMERQALKRHENSGHLDRIRAELNEAEKRLRRFYDAMETGAIDPSEPTFKERLAELTEKRNLAKAAEDRALAELQPTAKLTEKAVKKFADFVRTQLSEGSLQFKRHYLRAVIDKIIVNENSVKIFGATDIRNSGKIKGARPFKSAA</sequence>
<feature type="domain" description="Recombinase" evidence="4">
    <location>
        <begin position="2"/>
        <end position="76"/>
    </location>
</feature>
<keyword evidence="2" id="KW-0233">DNA recombination</keyword>
<dbReference type="GO" id="GO:0000150">
    <property type="term" value="F:DNA strand exchange activity"/>
    <property type="evidence" value="ECO:0007669"/>
    <property type="project" value="InterPro"/>
</dbReference>
<evidence type="ECO:0000256" key="1">
    <source>
        <dbReference type="ARBA" id="ARBA00023125"/>
    </source>
</evidence>
<dbReference type="PANTHER" id="PTHR30461:SF2">
    <property type="entry name" value="SERINE RECOMBINASE PINE-RELATED"/>
    <property type="match status" value="1"/>
</dbReference>
<dbReference type="Pfam" id="PF07508">
    <property type="entry name" value="Recombinase"/>
    <property type="match status" value="1"/>
</dbReference>
<protein>
    <recommendedName>
        <fullName evidence="8">Recombinase domain-containing protein</fullName>
    </recommendedName>
</protein>
<evidence type="ECO:0000256" key="2">
    <source>
        <dbReference type="ARBA" id="ARBA00023172"/>
    </source>
</evidence>
<gene>
    <name evidence="6" type="ORF">D6850_11260</name>
</gene>
<dbReference type="PANTHER" id="PTHR30461">
    <property type="entry name" value="DNA-INVERTASE FROM LAMBDOID PROPHAGE"/>
    <property type="match status" value="1"/>
</dbReference>
<dbReference type="InterPro" id="IPR050639">
    <property type="entry name" value="SSR_resolvase"/>
</dbReference>
<dbReference type="InterPro" id="IPR038109">
    <property type="entry name" value="DNA_bind_recomb_sf"/>
</dbReference>
<dbReference type="Proteomes" id="UP000281128">
    <property type="component" value="Unassembled WGS sequence"/>
</dbReference>
<accession>A0A3A8AWA8</accession>
<dbReference type="OrthoDB" id="9791494at2"/>
<evidence type="ECO:0000259" key="5">
    <source>
        <dbReference type="Pfam" id="PF13408"/>
    </source>
</evidence>
<evidence type="ECO:0000313" key="6">
    <source>
        <dbReference type="EMBL" id="RKF15387.1"/>
    </source>
</evidence>
<keyword evidence="7" id="KW-1185">Reference proteome</keyword>
<dbReference type="InterPro" id="IPR025827">
    <property type="entry name" value="Zn_ribbon_recom_dom"/>
</dbReference>
<dbReference type="InterPro" id="IPR011109">
    <property type="entry name" value="DNA_bind_recombinase_dom"/>
</dbReference>
<evidence type="ECO:0000313" key="7">
    <source>
        <dbReference type="Proteomes" id="UP000281128"/>
    </source>
</evidence>
<keyword evidence="1" id="KW-0238">DNA-binding</keyword>
<organism evidence="6 7">
    <name type="scientific">Roseovarius spongiae</name>
    <dbReference type="NCBI Taxonomy" id="2320272"/>
    <lineage>
        <taxon>Bacteria</taxon>
        <taxon>Pseudomonadati</taxon>
        <taxon>Pseudomonadota</taxon>
        <taxon>Alphaproteobacteria</taxon>
        <taxon>Rhodobacterales</taxon>
        <taxon>Roseobacteraceae</taxon>
        <taxon>Roseovarius</taxon>
    </lineage>
</organism>
<dbReference type="AlphaFoldDB" id="A0A3A8AWA8"/>
<evidence type="ECO:0000259" key="4">
    <source>
        <dbReference type="Pfam" id="PF07508"/>
    </source>
</evidence>
<dbReference type="EMBL" id="RAPE01000002">
    <property type="protein sequence ID" value="RKF15387.1"/>
    <property type="molecule type" value="Genomic_DNA"/>
</dbReference>
<proteinExistence type="predicted"/>
<evidence type="ECO:0008006" key="8">
    <source>
        <dbReference type="Google" id="ProtNLM"/>
    </source>
</evidence>
<dbReference type="Pfam" id="PF13408">
    <property type="entry name" value="Zn_ribbon_recom"/>
    <property type="match status" value="1"/>
</dbReference>
<feature type="domain" description="Recombinase zinc beta ribbon" evidence="5">
    <location>
        <begin position="91"/>
        <end position="149"/>
    </location>
</feature>
<dbReference type="GO" id="GO:0003677">
    <property type="term" value="F:DNA binding"/>
    <property type="evidence" value="ECO:0007669"/>
    <property type="project" value="UniProtKB-KW"/>
</dbReference>
<comment type="caution">
    <text evidence="6">The sequence shown here is derived from an EMBL/GenBank/DDBJ whole genome shotgun (WGS) entry which is preliminary data.</text>
</comment>
<evidence type="ECO:0000256" key="3">
    <source>
        <dbReference type="SAM" id="Coils"/>
    </source>
</evidence>
<keyword evidence="3" id="KW-0175">Coiled coil</keyword>